<sequence>MANVLITPSVLSGNILVPPSKSAAHRAAICSALAGGKPLFDGEALSNDITATCRAMRAICGGGKAVQIDCGESGSTLRFLIPVAAALGLNAEFIGSGRLPERPIGVYLDCLPRHGVLCNTQGGLPLTVSGQMTPGRFELPGNISSQFITGLLLALPLLNGDSELVLSSPLESAGYVDMTIEIMREFGVTVQRAENGWNIPGRQKYRPCEYRVERDWSQAAFFLAAGTLGGTLRLEGLNPDSCQGDRAAEQLFREFGARVEWEGSVLSVSPKELTGIEIDASQIPDLVPVLAATAALCRGCTRIYNAQRLRIKESDRLFAMADGLTKLGGKVVETPDGLIIDGVPLLHGGKAEGFNDHRIVMALSIAALKADGGVTVSDAQSIEKSYPAFFEDYNRLGGKANVFHMG</sequence>
<feature type="binding site" evidence="7">
    <location>
        <position position="312"/>
    </location>
    <ligand>
        <name>3-phosphoshikimate</name>
        <dbReference type="ChEBI" id="CHEBI:145989"/>
    </ligand>
</feature>
<evidence type="ECO:0000256" key="3">
    <source>
        <dbReference type="ARBA" id="ARBA00022605"/>
    </source>
</evidence>
<evidence type="ECO:0000313" key="9">
    <source>
        <dbReference type="EMBL" id="MBW7572595.1"/>
    </source>
</evidence>
<keyword evidence="5 7" id="KW-0057">Aromatic amino acid biosynthesis</keyword>
<dbReference type="InterPro" id="IPR013792">
    <property type="entry name" value="RNA3'P_cycl/enolpyr_Trfase_a/b"/>
</dbReference>
<dbReference type="EC" id="2.5.1.19" evidence="7"/>
<evidence type="ECO:0000256" key="6">
    <source>
        <dbReference type="ARBA" id="ARBA00044633"/>
    </source>
</evidence>
<organism evidence="9 10">
    <name type="scientific">Caproiciproducens faecalis</name>
    <dbReference type="NCBI Taxonomy" id="2820301"/>
    <lineage>
        <taxon>Bacteria</taxon>
        <taxon>Bacillati</taxon>
        <taxon>Bacillota</taxon>
        <taxon>Clostridia</taxon>
        <taxon>Eubacteriales</taxon>
        <taxon>Acutalibacteraceae</taxon>
        <taxon>Caproiciproducens</taxon>
    </lineage>
</organism>
<feature type="binding site" evidence="7">
    <location>
        <position position="384"/>
    </location>
    <ligand>
        <name>phosphoenolpyruvate</name>
        <dbReference type="ChEBI" id="CHEBI:58702"/>
    </ligand>
</feature>
<dbReference type="Gene3D" id="3.65.10.10">
    <property type="entry name" value="Enolpyruvate transferase domain"/>
    <property type="match status" value="2"/>
</dbReference>
<feature type="binding site" evidence="7">
    <location>
        <position position="21"/>
    </location>
    <ligand>
        <name>3-phosphoshikimate</name>
        <dbReference type="ChEBI" id="CHEBI:145989"/>
    </ligand>
</feature>
<feature type="active site" description="Proton acceptor" evidence="7">
    <location>
        <position position="285"/>
    </location>
</feature>
<feature type="binding site" evidence="7">
    <location>
        <position position="144"/>
    </location>
    <ligand>
        <name>3-phosphoshikimate</name>
        <dbReference type="ChEBI" id="CHEBI:145989"/>
    </ligand>
</feature>
<comment type="caution">
    <text evidence="9">The sequence shown here is derived from an EMBL/GenBank/DDBJ whole genome shotgun (WGS) entry which is preliminary data.</text>
</comment>
<dbReference type="InterPro" id="IPR023193">
    <property type="entry name" value="EPSP_synthase_CS"/>
</dbReference>
<comment type="similarity">
    <text evidence="2 7">Belongs to the EPSP synthase family.</text>
</comment>
<feature type="binding site" evidence="7">
    <location>
        <position position="145"/>
    </location>
    <ligand>
        <name>3-phosphoshikimate</name>
        <dbReference type="ChEBI" id="CHEBI:145989"/>
    </ligand>
</feature>
<comment type="subcellular location">
    <subcellularLocation>
        <location evidence="7">Cytoplasm</location>
    </subcellularLocation>
</comment>
<feature type="binding site" evidence="7">
    <location>
        <position position="74"/>
    </location>
    <ligand>
        <name>phosphoenolpyruvate</name>
        <dbReference type="ChEBI" id="CHEBI:58702"/>
    </ligand>
</feature>
<feature type="binding site" evidence="7">
    <location>
        <position position="22"/>
    </location>
    <ligand>
        <name>3-phosphoshikimate</name>
        <dbReference type="ChEBI" id="CHEBI:145989"/>
    </ligand>
</feature>
<dbReference type="PIRSF" id="PIRSF000505">
    <property type="entry name" value="EPSPS"/>
    <property type="match status" value="1"/>
</dbReference>
<comment type="function">
    <text evidence="7">Catalyzes the transfer of the enolpyruvyl moiety of phosphoenolpyruvate (PEP) to the 5-hydroxyl of shikimate-3-phosphate (S3P) to produce enolpyruvyl shikimate-3-phosphate and inorganic phosphate.</text>
</comment>
<dbReference type="InterPro" id="IPR006264">
    <property type="entry name" value="EPSP_synthase"/>
</dbReference>
<feature type="binding site" evidence="7">
    <location>
        <position position="102"/>
    </location>
    <ligand>
        <name>phosphoenolpyruvate</name>
        <dbReference type="ChEBI" id="CHEBI:58702"/>
    </ligand>
</feature>
<feature type="domain" description="Enolpyruvate transferase" evidence="8">
    <location>
        <begin position="8"/>
        <end position="391"/>
    </location>
</feature>
<evidence type="ECO:0000313" key="10">
    <source>
        <dbReference type="Proteomes" id="UP000719942"/>
    </source>
</evidence>
<evidence type="ECO:0000256" key="4">
    <source>
        <dbReference type="ARBA" id="ARBA00022679"/>
    </source>
</evidence>
<dbReference type="PROSITE" id="PS00885">
    <property type="entry name" value="EPSP_SYNTHASE_2"/>
    <property type="match status" value="1"/>
</dbReference>
<dbReference type="InterPro" id="IPR036968">
    <property type="entry name" value="Enolpyruvate_Tfrase_sf"/>
</dbReference>
<protein>
    <recommendedName>
        <fullName evidence="7">3-phosphoshikimate 1-carboxyvinyltransferase</fullName>
        <ecNumber evidence="7">2.5.1.19</ecNumber>
    </recommendedName>
    <alternativeName>
        <fullName evidence="7">5-enolpyruvylshikimate-3-phosphate synthase</fullName>
        <shortName evidence="7">EPSP synthase</shortName>
        <shortName evidence="7">EPSPS</shortName>
    </alternativeName>
</protein>
<name>A0ABS7DMR9_9FIRM</name>
<feature type="binding site" evidence="7">
    <location>
        <position position="21"/>
    </location>
    <ligand>
        <name>phosphoenolpyruvate</name>
        <dbReference type="ChEBI" id="CHEBI:58702"/>
    </ligand>
</feature>
<dbReference type="Proteomes" id="UP000719942">
    <property type="component" value="Unassembled WGS sequence"/>
</dbReference>
<comment type="subunit">
    <text evidence="7">Monomer.</text>
</comment>
<feature type="binding site" evidence="7">
    <location>
        <position position="172"/>
    </location>
    <ligand>
        <name>3-phosphoshikimate</name>
        <dbReference type="ChEBI" id="CHEBI:145989"/>
    </ligand>
</feature>
<dbReference type="HAMAP" id="MF_00210">
    <property type="entry name" value="EPSP_synth"/>
    <property type="match status" value="1"/>
</dbReference>
<reference evidence="9 10" key="1">
    <citation type="submission" date="2021-03" db="EMBL/GenBank/DDBJ databases">
        <title>Caproiciproducens sp. nov. isolated from feces of cow.</title>
        <authorList>
            <person name="Choi J.-Y."/>
        </authorList>
    </citation>
    <scope>NUCLEOTIDE SEQUENCE [LARGE SCALE GENOMIC DNA]</scope>
    <source>
        <strain evidence="9 10">AGMB10547</strain>
    </source>
</reference>
<comment type="catalytic activity">
    <reaction evidence="6">
        <text>3-phosphoshikimate + phosphoenolpyruvate = 5-O-(1-carboxyvinyl)-3-phosphoshikimate + phosphate</text>
        <dbReference type="Rhea" id="RHEA:21256"/>
        <dbReference type="ChEBI" id="CHEBI:43474"/>
        <dbReference type="ChEBI" id="CHEBI:57701"/>
        <dbReference type="ChEBI" id="CHEBI:58702"/>
        <dbReference type="ChEBI" id="CHEBI:145989"/>
        <dbReference type="EC" id="2.5.1.19"/>
    </reaction>
    <physiologicalReaction direction="left-to-right" evidence="6">
        <dbReference type="Rhea" id="RHEA:21257"/>
    </physiologicalReaction>
</comment>
<feature type="binding site" evidence="7">
    <location>
        <position position="358"/>
    </location>
    <ligand>
        <name>phosphoenolpyruvate</name>
        <dbReference type="ChEBI" id="CHEBI:58702"/>
    </ligand>
</feature>
<evidence type="ECO:0000259" key="8">
    <source>
        <dbReference type="Pfam" id="PF00275"/>
    </source>
</evidence>
<feature type="binding site" evidence="7">
    <location>
        <position position="316"/>
    </location>
    <ligand>
        <name>phosphoenolpyruvate</name>
        <dbReference type="ChEBI" id="CHEBI:58702"/>
    </ligand>
</feature>
<evidence type="ECO:0000256" key="2">
    <source>
        <dbReference type="ARBA" id="ARBA00009948"/>
    </source>
</evidence>
<feature type="binding site" evidence="7">
    <location>
        <position position="146"/>
    </location>
    <ligand>
        <name>phosphoenolpyruvate</name>
        <dbReference type="ChEBI" id="CHEBI:58702"/>
    </ligand>
</feature>
<dbReference type="NCBIfam" id="TIGR01356">
    <property type="entry name" value="aroA"/>
    <property type="match status" value="1"/>
</dbReference>
<evidence type="ECO:0000256" key="5">
    <source>
        <dbReference type="ARBA" id="ARBA00023141"/>
    </source>
</evidence>
<comment type="caution">
    <text evidence="7">Lacks conserved residue(s) required for the propagation of feature annotation.</text>
</comment>
<dbReference type="GO" id="GO:0003866">
    <property type="term" value="F:3-phosphoshikimate 1-carboxyvinyltransferase activity"/>
    <property type="evidence" value="ECO:0007669"/>
    <property type="project" value="UniProtKB-EC"/>
</dbReference>
<feature type="binding site" evidence="7">
    <location>
        <position position="285"/>
    </location>
    <ligand>
        <name>3-phosphoshikimate</name>
        <dbReference type="ChEBI" id="CHEBI:145989"/>
    </ligand>
</feature>
<evidence type="ECO:0000256" key="1">
    <source>
        <dbReference type="ARBA" id="ARBA00004811"/>
    </source>
</evidence>
<dbReference type="Pfam" id="PF00275">
    <property type="entry name" value="EPSP_synthase"/>
    <property type="match status" value="1"/>
</dbReference>
<dbReference type="PANTHER" id="PTHR21090">
    <property type="entry name" value="AROM/DEHYDROQUINATE SYNTHASE"/>
    <property type="match status" value="1"/>
</dbReference>
<keyword evidence="10" id="KW-1185">Reference proteome</keyword>
<dbReference type="EMBL" id="JAGFNZ010000002">
    <property type="protein sequence ID" value="MBW7572595.1"/>
    <property type="molecule type" value="Genomic_DNA"/>
</dbReference>
<dbReference type="RefSeq" id="WP_219964985.1">
    <property type="nucleotide sequence ID" value="NZ_JAGFNZ010000002.1"/>
</dbReference>
<dbReference type="SUPFAM" id="SSF55205">
    <property type="entry name" value="EPT/RTPC-like"/>
    <property type="match status" value="1"/>
</dbReference>
<comment type="pathway">
    <text evidence="1 7">Metabolic intermediate biosynthesis; chorismate biosynthesis; chorismate from D-erythrose 4-phosphate and phosphoenolpyruvate: step 6/7.</text>
</comment>
<feature type="binding site" evidence="7">
    <location>
        <position position="26"/>
    </location>
    <ligand>
        <name>3-phosphoshikimate</name>
        <dbReference type="ChEBI" id="CHEBI:145989"/>
    </ligand>
</feature>
<evidence type="ECO:0000256" key="7">
    <source>
        <dbReference type="HAMAP-Rule" id="MF_00210"/>
    </source>
</evidence>
<feature type="binding site" evidence="7">
    <location>
        <position position="146"/>
    </location>
    <ligand>
        <name>3-phosphoshikimate</name>
        <dbReference type="ChEBI" id="CHEBI:145989"/>
    </ligand>
</feature>
<gene>
    <name evidence="7 9" type="primary">aroA</name>
    <name evidence="9" type="ORF">J5W02_07190</name>
</gene>
<accession>A0ABS7DMR9</accession>
<dbReference type="PANTHER" id="PTHR21090:SF5">
    <property type="entry name" value="PENTAFUNCTIONAL AROM POLYPEPTIDE"/>
    <property type="match status" value="1"/>
</dbReference>
<dbReference type="InterPro" id="IPR001986">
    <property type="entry name" value="Enolpyruvate_Tfrase_dom"/>
</dbReference>
<dbReference type="CDD" id="cd01556">
    <property type="entry name" value="EPSP_synthase"/>
    <property type="match status" value="1"/>
</dbReference>
<keyword evidence="4 7" id="KW-0808">Transferase</keyword>
<keyword evidence="7" id="KW-0963">Cytoplasm</keyword>
<proteinExistence type="inferred from homology"/>
<keyword evidence="3 7" id="KW-0028">Amino-acid biosynthesis</keyword>